<name>A0ABP9LMN0_9GAMM</name>
<evidence type="ECO:0000313" key="2">
    <source>
        <dbReference type="EMBL" id="GAA5079388.1"/>
    </source>
</evidence>
<organism evidence="2 3">
    <name type="scientific">Lysobacter panacisoli</name>
    <dbReference type="NCBI Taxonomy" id="1255263"/>
    <lineage>
        <taxon>Bacteria</taxon>
        <taxon>Pseudomonadati</taxon>
        <taxon>Pseudomonadota</taxon>
        <taxon>Gammaproteobacteria</taxon>
        <taxon>Lysobacterales</taxon>
        <taxon>Lysobacteraceae</taxon>
        <taxon>Lysobacter</taxon>
    </lineage>
</organism>
<feature type="region of interest" description="Disordered" evidence="1">
    <location>
        <begin position="37"/>
        <end position="78"/>
    </location>
</feature>
<protein>
    <submittedName>
        <fullName evidence="2">Uncharacterized protein</fullName>
    </submittedName>
</protein>
<dbReference type="Proteomes" id="UP001501083">
    <property type="component" value="Unassembled WGS sequence"/>
</dbReference>
<dbReference type="EMBL" id="BAABKY010000004">
    <property type="protein sequence ID" value="GAA5079388.1"/>
    <property type="molecule type" value="Genomic_DNA"/>
</dbReference>
<sequence length="78" mass="8168">MQGDAVAARLQLRHAVAAIGTNGDFTTEARSGVFDNDGLPSRRLAEHGTAGRLGMYARGKAQTQRHGKGTAPHVAVQS</sequence>
<reference evidence="3" key="1">
    <citation type="journal article" date="2019" name="Int. J. Syst. Evol. Microbiol.">
        <title>The Global Catalogue of Microorganisms (GCM) 10K type strain sequencing project: providing services to taxonomists for standard genome sequencing and annotation.</title>
        <authorList>
            <consortium name="The Broad Institute Genomics Platform"/>
            <consortium name="The Broad Institute Genome Sequencing Center for Infectious Disease"/>
            <person name="Wu L."/>
            <person name="Ma J."/>
        </authorList>
    </citation>
    <scope>NUCLEOTIDE SEQUENCE [LARGE SCALE GENOMIC DNA]</scope>
    <source>
        <strain evidence="3">JCM 19212</strain>
    </source>
</reference>
<comment type="caution">
    <text evidence="2">The sequence shown here is derived from an EMBL/GenBank/DDBJ whole genome shotgun (WGS) entry which is preliminary data.</text>
</comment>
<gene>
    <name evidence="2" type="ORF">GCM10025759_27460</name>
</gene>
<evidence type="ECO:0000313" key="3">
    <source>
        <dbReference type="Proteomes" id="UP001501083"/>
    </source>
</evidence>
<keyword evidence="3" id="KW-1185">Reference proteome</keyword>
<evidence type="ECO:0000256" key="1">
    <source>
        <dbReference type="SAM" id="MobiDB-lite"/>
    </source>
</evidence>
<accession>A0ABP9LMN0</accession>
<proteinExistence type="predicted"/>